<feature type="domain" description="HTH marR-type" evidence="4">
    <location>
        <begin position="1"/>
        <end position="139"/>
    </location>
</feature>
<evidence type="ECO:0000256" key="1">
    <source>
        <dbReference type="ARBA" id="ARBA00023015"/>
    </source>
</evidence>
<dbReference type="InterPro" id="IPR036390">
    <property type="entry name" value="WH_DNA-bd_sf"/>
</dbReference>
<dbReference type="InterPro" id="IPR036388">
    <property type="entry name" value="WH-like_DNA-bd_sf"/>
</dbReference>
<keyword evidence="3" id="KW-0804">Transcription</keyword>
<comment type="caution">
    <text evidence="5">The sequence shown here is derived from an EMBL/GenBank/DDBJ whole genome shotgun (WGS) entry which is preliminary data.</text>
</comment>
<dbReference type="PROSITE" id="PS50995">
    <property type="entry name" value="HTH_MARR_2"/>
    <property type="match status" value="1"/>
</dbReference>
<dbReference type="PANTHER" id="PTHR33164:SF56">
    <property type="entry name" value="HTH-TYPE TRANSCRIPTIONAL REGULATOR MHQR"/>
    <property type="match status" value="1"/>
</dbReference>
<dbReference type="PRINTS" id="PR00598">
    <property type="entry name" value="HTHMARR"/>
</dbReference>
<dbReference type="InterPro" id="IPR039422">
    <property type="entry name" value="MarR/SlyA-like"/>
</dbReference>
<evidence type="ECO:0000256" key="2">
    <source>
        <dbReference type="ARBA" id="ARBA00023125"/>
    </source>
</evidence>
<name>A0ABW5WWW8_9STAP</name>
<dbReference type="RefSeq" id="WP_377775923.1">
    <property type="nucleotide sequence ID" value="NZ_JBHUOQ010000005.1"/>
</dbReference>
<dbReference type="Proteomes" id="UP001597519">
    <property type="component" value="Unassembled WGS sequence"/>
</dbReference>
<reference evidence="6" key="1">
    <citation type="journal article" date="2019" name="Int. J. Syst. Evol. Microbiol.">
        <title>The Global Catalogue of Microorganisms (GCM) 10K type strain sequencing project: providing services to taxonomists for standard genome sequencing and annotation.</title>
        <authorList>
            <consortium name="The Broad Institute Genomics Platform"/>
            <consortium name="The Broad Institute Genome Sequencing Center for Infectious Disease"/>
            <person name="Wu L."/>
            <person name="Ma J."/>
        </authorList>
    </citation>
    <scope>NUCLEOTIDE SEQUENCE [LARGE SCALE GENOMIC DNA]</scope>
    <source>
        <strain evidence="6">KCTC 33575</strain>
    </source>
</reference>
<keyword evidence="6" id="KW-1185">Reference proteome</keyword>
<dbReference type="InterPro" id="IPR000835">
    <property type="entry name" value="HTH_MarR-typ"/>
</dbReference>
<dbReference type="EMBL" id="JBHUOQ010000005">
    <property type="protein sequence ID" value="MFD2831335.1"/>
    <property type="molecule type" value="Genomic_DNA"/>
</dbReference>
<sequence length="141" mass="16022">MDRETESLKAFVGIKRTNEYLEQVVKNDVKCHGLNITEFAVLELLYNKGEQPIQKVKERILIASSSTTYVIDKLCGKSLVKRRQDTVDKRISFASLTDKGTELMEEIFPLHAAKIKEVFNVLEDHELEVLRTALKKVSAGV</sequence>
<gene>
    <name evidence="5" type="ORF">ACFSX4_12745</name>
</gene>
<protein>
    <submittedName>
        <fullName evidence="5">MarR family winged helix-turn-helix transcriptional regulator</fullName>
    </submittedName>
</protein>
<dbReference type="Gene3D" id="1.10.10.10">
    <property type="entry name" value="Winged helix-like DNA-binding domain superfamily/Winged helix DNA-binding domain"/>
    <property type="match status" value="1"/>
</dbReference>
<dbReference type="PANTHER" id="PTHR33164">
    <property type="entry name" value="TRANSCRIPTIONAL REGULATOR, MARR FAMILY"/>
    <property type="match status" value="1"/>
</dbReference>
<evidence type="ECO:0000313" key="6">
    <source>
        <dbReference type="Proteomes" id="UP001597519"/>
    </source>
</evidence>
<proteinExistence type="predicted"/>
<dbReference type="SUPFAM" id="SSF46785">
    <property type="entry name" value="Winged helix' DNA-binding domain"/>
    <property type="match status" value="1"/>
</dbReference>
<evidence type="ECO:0000313" key="5">
    <source>
        <dbReference type="EMBL" id="MFD2831335.1"/>
    </source>
</evidence>
<evidence type="ECO:0000256" key="3">
    <source>
        <dbReference type="ARBA" id="ARBA00023163"/>
    </source>
</evidence>
<dbReference type="SMART" id="SM00347">
    <property type="entry name" value="HTH_MARR"/>
    <property type="match status" value="1"/>
</dbReference>
<organism evidence="5 6">
    <name type="scientific">Corticicoccus populi</name>
    <dbReference type="NCBI Taxonomy" id="1812821"/>
    <lineage>
        <taxon>Bacteria</taxon>
        <taxon>Bacillati</taxon>
        <taxon>Bacillota</taxon>
        <taxon>Bacilli</taxon>
        <taxon>Bacillales</taxon>
        <taxon>Staphylococcaceae</taxon>
        <taxon>Corticicoccus</taxon>
    </lineage>
</organism>
<accession>A0ABW5WWW8</accession>
<keyword evidence="2" id="KW-0238">DNA-binding</keyword>
<dbReference type="Pfam" id="PF01047">
    <property type="entry name" value="MarR"/>
    <property type="match status" value="1"/>
</dbReference>
<evidence type="ECO:0000259" key="4">
    <source>
        <dbReference type="PROSITE" id="PS50995"/>
    </source>
</evidence>
<keyword evidence="1" id="KW-0805">Transcription regulation</keyword>